<keyword evidence="1" id="KW-1133">Transmembrane helix</keyword>
<evidence type="ECO:0000256" key="1">
    <source>
        <dbReference type="SAM" id="Phobius"/>
    </source>
</evidence>
<name>A0A067SUE9_GALM3</name>
<organism evidence="2 3">
    <name type="scientific">Galerina marginata (strain CBS 339.88)</name>
    <dbReference type="NCBI Taxonomy" id="685588"/>
    <lineage>
        <taxon>Eukaryota</taxon>
        <taxon>Fungi</taxon>
        <taxon>Dikarya</taxon>
        <taxon>Basidiomycota</taxon>
        <taxon>Agaricomycotina</taxon>
        <taxon>Agaricomycetes</taxon>
        <taxon>Agaricomycetidae</taxon>
        <taxon>Agaricales</taxon>
        <taxon>Agaricineae</taxon>
        <taxon>Strophariaceae</taxon>
        <taxon>Galerina</taxon>
    </lineage>
</organism>
<protein>
    <submittedName>
        <fullName evidence="2">Uncharacterized protein</fullName>
    </submittedName>
</protein>
<reference evidence="3" key="1">
    <citation type="journal article" date="2014" name="Proc. Natl. Acad. Sci. U.S.A.">
        <title>Extensive sampling of basidiomycete genomes demonstrates inadequacy of the white-rot/brown-rot paradigm for wood decay fungi.</title>
        <authorList>
            <person name="Riley R."/>
            <person name="Salamov A.A."/>
            <person name="Brown D.W."/>
            <person name="Nagy L.G."/>
            <person name="Floudas D."/>
            <person name="Held B.W."/>
            <person name="Levasseur A."/>
            <person name="Lombard V."/>
            <person name="Morin E."/>
            <person name="Otillar R."/>
            <person name="Lindquist E.A."/>
            <person name="Sun H."/>
            <person name="LaButti K.M."/>
            <person name="Schmutz J."/>
            <person name="Jabbour D."/>
            <person name="Luo H."/>
            <person name="Baker S.E."/>
            <person name="Pisabarro A.G."/>
            <person name="Walton J.D."/>
            <person name="Blanchette R.A."/>
            <person name="Henrissat B."/>
            <person name="Martin F."/>
            <person name="Cullen D."/>
            <person name="Hibbett D.S."/>
            <person name="Grigoriev I.V."/>
        </authorList>
    </citation>
    <scope>NUCLEOTIDE SEQUENCE [LARGE SCALE GENOMIC DNA]</scope>
    <source>
        <strain evidence="3">CBS 339.88</strain>
    </source>
</reference>
<gene>
    <name evidence="2" type="ORF">GALMADRAFT_587845</name>
</gene>
<dbReference type="EMBL" id="KL142383">
    <property type="protein sequence ID" value="KDR74486.1"/>
    <property type="molecule type" value="Genomic_DNA"/>
</dbReference>
<dbReference type="AlphaFoldDB" id="A0A067SUE9"/>
<keyword evidence="3" id="KW-1185">Reference proteome</keyword>
<proteinExistence type="predicted"/>
<keyword evidence="1" id="KW-0812">Transmembrane</keyword>
<dbReference type="HOGENOM" id="CLU_2038242_0_0_1"/>
<evidence type="ECO:0000313" key="2">
    <source>
        <dbReference type="EMBL" id="KDR74486.1"/>
    </source>
</evidence>
<keyword evidence="1" id="KW-0472">Membrane</keyword>
<accession>A0A067SUE9</accession>
<evidence type="ECO:0000313" key="3">
    <source>
        <dbReference type="Proteomes" id="UP000027222"/>
    </source>
</evidence>
<sequence length="121" mass="13113">MASWEVLHSTDVDPIYTFDDDFCPATGSIVVPDGAFPAAMDDYALSNTIHEVVNVQSSDNGPTDQIRSSPKYVILDRVKYIIVASLVAVLSALATWLFVVNSRLEKVNICAPKGLLKPADS</sequence>
<feature type="transmembrane region" description="Helical" evidence="1">
    <location>
        <begin position="80"/>
        <end position="99"/>
    </location>
</feature>
<dbReference type="Proteomes" id="UP000027222">
    <property type="component" value="Unassembled WGS sequence"/>
</dbReference>